<evidence type="ECO:0000313" key="2">
    <source>
        <dbReference type="Proteomes" id="UP000245959"/>
    </source>
</evidence>
<organism evidence="1 2">
    <name type="scientific">Victivallis vadensis</name>
    <dbReference type="NCBI Taxonomy" id="172901"/>
    <lineage>
        <taxon>Bacteria</taxon>
        <taxon>Pseudomonadati</taxon>
        <taxon>Lentisphaerota</taxon>
        <taxon>Lentisphaeria</taxon>
        <taxon>Victivallales</taxon>
        <taxon>Victivallaceae</taxon>
        <taxon>Victivallis</taxon>
    </lineage>
</organism>
<comment type="caution">
    <text evidence="1">The sequence shown here is derived from an EMBL/GenBank/DDBJ whole genome shotgun (WGS) entry which is preliminary data.</text>
</comment>
<dbReference type="OrthoDB" id="9800077at2"/>
<sequence length="74" mass="8393">MANKTEKINTGVPLYEQVFCPRCGERLAPADLEIFAACPYCDYVFTRDNNLEDFVLLPLITRWAGRAHNQFPAG</sequence>
<accession>A0A2U1AFB5</accession>
<keyword evidence="2" id="KW-1185">Reference proteome</keyword>
<reference evidence="1 2" key="1">
    <citation type="submission" date="2018-04" db="EMBL/GenBank/DDBJ databases">
        <title>Genomic Encyclopedia of Type Strains, Phase IV (KMG-IV): sequencing the most valuable type-strain genomes for metagenomic binning, comparative biology and taxonomic classification.</title>
        <authorList>
            <person name="Goeker M."/>
        </authorList>
    </citation>
    <scope>NUCLEOTIDE SEQUENCE [LARGE SCALE GENOMIC DNA]</scope>
    <source>
        <strain evidence="1 2">DSM 14823</strain>
    </source>
</reference>
<dbReference type="EMBL" id="QEKH01000044">
    <property type="protein sequence ID" value="PVY35111.1"/>
    <property type="molecule type" value="Genomic_DNA"/>
</dbReference>
<dbReference type="RefSeq" id="WP_116885772.1">
    <property type="nucleotide sequence ID" value="NZ_CABMMC010000287.1"/>
</dbReference>
<name>A0A2U1AFB5_9BACT</name>
<evidence type="ECO:0000313" key="1">
    <source>
        <dbReference type="EMBL" id="PVY35111.1"/>
    </source>
</evidence>
<protein>
    <submittedName>
        <fullName evidence="1">Uncharacterized protein</fullName>
    </submittedName>
</protein>
<dbReference type="GeneID" id="78297037"/>
<dbReference type="AlphaFoldDB" id="A0A2U1AFB5"/>
<dbReference type="Proteomes" id="UP000245959">
    <property type="component" value="Unassembled WGS sequence"/>
</dbReference>
<proteinExistence type="predicted"/>
<gene>
    <name evidence="1" type="ORF">C8D82_1445</name>
</gene>